<keyword evidence="6 9" id="KW-1133">Transmembrane helix</keyword>
<dbReference type="GO" id="GO:0015179">
    <property type="term" value="F:L-amino acid transmembrane transporter activity"/>
    <property type="evidence" value="ECO:0007669"/>
    <property type="project" value="TreeGrafter"/>
</dbReference>
<name>A0A6A6PWI2_9PEZI</name>
<evidence type="ECO:0000256" key="1">
    <source>
        <dbReference type="ARBA" id="ARBA00004141"/>
    </source>
</evidence>
<dbReference type="EMBL" id="MU001634">
    <property type="protein sequence ID" value="KAF2484480.1"/>
    <property type="molecule type" value="Genomic_DNA"/>
</dbReference>
<evidence type="ECO:0000256" key="4">
    <source>
        <dbReference type="ARBA" id="ARBA00022692"/>
    </source>
</evidence>
<dbReference type="InterPro" id="IPR013057">
    <property type="entry name" value="AA_transpt_TM"/>
</dbReference>
<evidence type="ECO:0000256" key="6">
    <source>
        <dbReference type="ARBA" id="ARBA00022989"/>
    </source>
</evidence>
<comment type="similarity">
    <text evidence="2">Belongs to the amino acid/polyamine transporter 2 family.</text>
</comment>
<feature type="transmembrane region" description="Helical" evidence="9">
    <location>
        <begin position="348"/>
        <end position="370"/>
    </location>
</feature>
<sequence>MPSPNAPISATWAGRPRGRDSTDSTFAVHFDDESQRQRHSHPRHSSLRPEDAQLHQTPSNELRRRRSSLADRVHALRSAGGLNSFDNFTRSWQRAAGFYEVTPVRQSFKFTNALVDGGVDDSSYEPGEIDTSPISHRSLLREQLQREEAISPQQILEETDDSAFPPVPTSHGPAVDEESPLLHKTSSRVQDDNIFTIEPQLASPFGGSYGSTWGSLASRVNEPSMRHAGKLFRQQQLHGTSGPDKEREPLLVAAVQDEDGKVVNVVVGQSTLPQTVFNSVNVLVGVGLLALPLAMRYAGWVIGVLFLCFAAIATSYTAKLLAKCADVDNSLITFADLAYVSFGKRARLFTSLLFSIELVGACVALIVLFADSLSVIWPGSDLNMWKGVCGLILLPLAFVPLRLLSFTSIIGIICTFGITLIVLFDGLTKRHAPGSLRDPAVTFWFPKNWMTLPVSLGLLMSPWGGHSVFPNIYRDMRHPYRYRESINITYLFTLFLDLLMGVIGYRMYGEDVKDEITRNIAETNGFRPILSWATVVAIAIIPITKVPLNARPIVSTLEIYLGLDARAVADDAALIGMSGLKRGIWKIGIRVASTALFVFLAILIPSFDTLMSLIGSVACFTICIILPCAFHLKLFHKDLSGWHKALDWSLIVICTILALVSTAFNCIPKNVRGF</sequence>
<dbReference type="RefSeq" id="XP_033591049.1">
    <property type="nucleotide sequence ID" value="XM_033736990.1"/>
</dbReference>
<keyword evidence="3" id="KW-0813">Transport</keyword>
<feature type="domain" description="Amino acid transporter transmembrane" evidence="10">
    <location>
        <begin position="269"/>
        <end position="663"/>
    </location>
</feature>
<dbReference type="GO" id="GO:0005774">
    <property type="term" value="C:vacuolar membrane"/>
    <property type="evidence" value="ECO:0007669"/>
    <property type="project" value="TreeGrafter"/>
</dbReference>
<feature type="transmembrane region" description="Helical" evidence="9">
    <location>
        <begin position="613"/>
        <end position="634"/>
    </location>
</feature>
<evidence type="ECO:0000256" key="3">
    <source>
        <dbReference type="ARBA" id="ARBA00022448"/>
    </source>
</evidence>
<dbReference type="OrthoDB" id="655540at2759"/>
<keyword evidence="4 9" id="KW-0812">Transmembrane</keyword>
<keyword evidence="12" id="KW-1185">Reference proteome</keyword>
<evidence type="ECO:0000313" key="11">
    <source>
        <dbReference type="EMBL" id="KAF2484480.1"/>
    </source>
</evidence>
<accession>A0A6A6PWI2</accession>
<feature type="region of interest" description="Disordered" evidence="8">
    <location>
        <begin position="1"/>
        <end position="67"/>
    </location>
</feature>
<feature type="compositionally biased region" description="Basic residues" evidence="8">
    <location>
        <begin position="37"/>
        <end position="46"/>
    </location>
</feature>
<dbReference type="GeneID" id="54477992"/>
<gene>
    <name evidence="11" type="ORF">BDY17DRAFT_323327</name>
</gene>
<dbReference type="AlphaFoldDB" id="A0A6A6PWI2"/>
<comment type="subcellular location">
    <subcellularLocation>
        <location evidence="1">Membrane</location>
        <topology evidence="1">Multi-pass membrane protein</topology>
    </subcellularLocation>
</comment>
<reference evidence="11" key="1">
    <citation type="journal article" date="2020" name="Stud. Mycol.">
        <title>101 Dothideomycetes genomes: a test case for predicting lifestyles and emergence of pathogens.</title>
        <authorList>
            <person name="Haridas S."/>
            <person name="Albert R."/>
            <person name="Binder M."/>
            <person name="Bloem J."/>
            <person name="Labutti K."/>
            <person name="Salamov A."/>
            <person name="Andreopoulos B."/>
            <person name="Baker S."/>
            <person name="Barry K."/>
            <person name="Bills G."/>
            <person name="Bluhm B."/>
            <person name="Cannon C."/>
            <person name="Castanera R."/>
            <person name="Culley D."/>
            <person name="Daum C."/>
            <person name="Ezra D."/>
            <person name="Gonzalez J."/>
            <person name="Henrissat B."/>
            <person name="Kuo A."/>
            <person name="Liang C."/>
            <person name="Lipzen A."/>
            <person name="Lutzoni F."/>
            <person name="Magnuson J."/>
            <person name="Mondo S."/>
            <person name="Nolan M."/>
            <person name="Ohm R."/>
            <person name="Pangilinan J."/>
            <person name="Park H.-J."/>
            <person name="Ramirez L."/>
            <person name="Alfaro M."/>
            <person name="Sun H."/>
            <person name="Tritt A."/>
            <person name="Yoshinaga Y."/>
            <person name="Zwiers L.-H."/>
            <person name="Turgeon B."/>
            <person name="Goodwin S."/>
            <person name="Spatafora J."/>
            <person name="Crous P."/>
            <person name="Grigoriev I."/>
        </authorList>
    </citation>
    <scope>NUCLEOTIDE SEQUENCE</scope>
    <source>
        <strain evidence="11">CBS 113389</strain>
    </source>
</reference>
<feature type="transmembrane region" description="Helical" evidence="9">
    <location>
        <begin position="408"/>
        <end position="428"/>
    </location>
</feature>
<feature type="transmembrane region" description="Helical" evidence="9">
    <location>
        <begin position="490"/>
        <end position="509"/>
    </location>
</feature>
<feature type="transmembrane region" description="Helical" evidence="9">
    <location>
        <begin position="587"/>
        <end position="607"/>
    </location>
</feature>
<dbReference type="Proteomes" id="UP000799767">
    <property type="component" value="Unassembled WGS sequence"/>
</dbReference>
<evidence type="ECO:0000256" key="9">
    <source>
        <dbReference type="SAM" id="Phobius"/>
    </source>
</evidence>
<evidence type="ECO:0000313" key="12">
    <source>
        <dbReference type="Proteomes" id="UP000799767"/>
    </source>
</evidence>
<evidence type="ECO:0000259" key="10">
    <source>
        <dbReference type="Pfam" id="PF01490"/>
    </source>
</evidence>
<keyword evidence="7 9" id="KW-0472">Membrane</keyword>
<evidence type="ECO:0000256" key="2">
    <source>
        <dbReference type="ARBA" id="ARBA00008066"/>
    </source>
</evidence>
<keyword evidence="5" id="KW-0029">Amino-acid transport</keyword>
<organism evidence="11 12">
    <name type="scientific">Neohortaea acidophila</name>
    <dbReference type="NCBI Taxonomy" id="245834"/>
    <lineage>
        <taxon>Eukaryota</taxon>
        <taxon>Fungi</taxon>
        <taxon>Dikarya</taxon>
        <taxon>Ascomycota</taxon>
        <taxon>Pezizomycotina</taxon>
        <taxon>Dothideomycetes</taxon>
        <taxon>Dothideomycetidae</taxon>
        <taxon>Mycosphaerellales</taxon>
        <taxon>Teratosphaeriaceae</taxon>
        <taxon>Neohortaea</taxon>
    </lineage>
</organism>
<feature type="transmembrane region" description="Helical" evidence="9">
    <location>
        <begin position="646"/>
        <end position="664"/>
    </location>
</feature>
<dbReference type="PANTHER" id="PTHR22950">
    <property type="entry name" value="AMINO ACID TRANSPORTER"/>
    <property type="match status" value="1"/>
</dbReference>
<dbReference type="Pfam" id="PF01490">
    <property type="entry name" value="Aa_trans"/>
    <property type="match status" value="1"/>
</dbReference>
<proteinExistence type="inferred from homology"/>
<dbReference type="PANTHER" id="PTHR22950:SF692">
    <property type="entry name" value="TRANSMEMBRANE AMINO ACID TRANSPORTER FAMILY PROTEIN"/>
    <property type="match status" value="1"/>
</dbReference>
<feature type="transmembrane region" description="Helical" evidence="9">
    <location>
        <begin position="529"/>
        <end position="548"/>
    </location>
</feature>
<protein>
    <submittedName>
        <fullName evidence="11">Transmembrane amino acid transporter protein-domain-containing protein</fullName>
    </submittedName>
</protein>
<evidence type="ECO:0000256" key="8">
    <source>
        <dbReference type="SAM" id="MobiDB-lite"/>
    </source>
</evidence>
<evidence type="ECO:0000256" key="5">
    <source>
        <dbReference type="ARBA" id="ARBA00022970"/>
    </source>
</evidence>
<evidence type="ECO:0000256" key="7">
    <source>
        <dbReference type="ARBA" id="ARBA00023136"/>
    </source>
</evidence>
<feature type="region of interest" description="Disordered" evidence="8">
    <location>
        <begin position="155"/>
        <end position="180"/>
    </location>
</feature>
<feature type="transmembrane region" description="Helical" evidence="9">
    <location>
        <begin position="297"/>
        <end position="316"/>
    </location>
</feature>